<comment type="caution">
    <text evidence="2">The sequence shown here is derived from an EMBL/GenBank/DDBJ whole genome shotgun (WGS) entry which is preliminary data.</text>
</comment>
<dbReference type="GO" id="GO:0051996">
    <property type="term" value="F:squalene synthase [NAD(P)H] activity"/>
    <property type="evidence" value="ECO:0007669"/>
    <property type="project" value="InterPro"/>
</dbReference>
<dbReference type="InterPro" id="IPR044843">
    <property type="entry name" value="Trans_IPPS_bact-type"/>
</dbReference>
<evidence type="ECO:0000256" key="1">
    <source>
        <dbReference type="SAM" id="MobiDB-lite"/>
    </source>
</evidence>
<dbReference type="PANTHER" id="PTHR31480">
    <property type="entry name" value="BIFUNCTIONAL LYCOPENE CYCLASE/PHYTOENE SYNTHASE"/>
    <property type="match status" value="1"/>
</dbReference>
<dbReference type="SFLD" id="SFLDG01212">
    <property type="entry name" value="Phytoene_synthase_like"/>
    <property type="match status" value="1"/>
</dbReference>
<reference evidence="2 3" key="1">
    <citation type="submission" date="2019-02" db="EMBL/GenBank/DDBJ databases">
        <title>Deep-cultivation of Planctomycetes and their phenomic and genomic characterization uncovers novel biology.</title>
        <authorList>
            <person name="Wiegand S."/>
            <person name="Jogler M."/>
            <person name="Boedeker C."/>
            <person name="Pinto D."/>
            <person name="Vollmers J."/>
            <person name="Rivas-Marin E."/>
            <person name="Kohn T."/>
            <person name="Peeters S.H."/>
            <person name="Heuer A."/>
            <person name="Rast P."/>
            <person name="Oberbeckmann S."/>
            <person name="Bunk B."/>
            <person name="Jeske O."/>
            <person name="Meyerdierks A."/>
            <person name="Storesund J.E."/>
            <person name="Kallscheuer N."/>
            <person name="Luecker S."/>
            <person name="Lage O.M."/>
            <person name="Pohl T."/>
            <person name="Merkel B.J."/>
            <person name="Hornburger P."/>
            <person name="Mueller R.-W."/>
            <person name="Bruemmer F."/>
            <person name="Labrenz M."/>
            <person name="Spormann A.M."/>
            <person name="Op Den Camp H."/>
            <person name="Overmann J."/>
            <person name="Amann R."/>
            <person name="Jetten M.S.M."/>
            <person name="Mascher T."/>
            <person name="Medema M.H."/>
            <person name="Devos D.P."/>
            <person name="Kaster A.-K."/>
            <person name="Ovreas L."/>
            <person name="Rohde M."/>
            <person name="Galperin M.Y."/>
            <person name="Jogler C."/>
        </authorList>
    </citation>
    <scope>NUCLEOTIDE SEQUENCE [LARGE SCALE GENOMIC DNA]</scope>
    <source>
        <strain evidence="2 3">Poly59</strain>
    </source>
</reference>
<dbReference type="InterPro" id="IPR017827">
    <property type="entry name" value="HSQ_synthase_HpnC"/>
</dbReference>
<dbReference type="InterPro" id="IPR002060">
    <property type="entry name" value="Squ/phyt_synthse"/>
</dbReference>
<sequence length="317" mass="35754">MCPLNRLSQDNRETPETSNRGNQEVSLWDADPAELSRGRAMTAAIAKSHYENFLVASLLLPKRLKQPFYDVYAFCRTADDVADESPSPQIATERLAETQRQLDATFAGLPPTAPFVALADTIVRFQLPKQPFDDLMSAFRQDQETTRYAEFDQLLDYCCRSANPVGRIVLQMSGCCDDDSAALSDQICTGLQLANFWQDVKRDFEIGRVYLPADQMKRYGVTESDFILGAERNLTPVSLRDAINQQCELAEQFLRRGLPLINQVPSWLAADIRLFAHGGLATIEAIRRVDFDVLRVRPKVSKTQQVSMLARAWLGWL</sequence>
<evidence type="ECO:0000313" key="3">
    <source>
        <dbReference type="Proteomes" id="UP000317977"/>
    </source>
</evidence>
<feature type="region of interest" description="Disordered" evidence="1">
    <location>
        <begin position="1"/>
        <end position="24"/>
    </location>
</feature>
<dbReference type="NCBIfam" id="TIGR03464">
    <property type="entry name" value="HpnC"/>
    <property type="match status" value="1"/>
</dbReference>
<dbReference type="SFLD" id="SFLDS00005">
    <property type="entry name" value="Isoprenoid_Synthase_Type_I"/>
    <property type="match status" value="1"/>
</dbReference>
<dbReference type="InterPro" id="IPR033904">
    <property type="entry name" value="Trans_IPPS_HH"/>
</dbReference>
<protein>
    <submittedName>
        <fullName evidence="2">All-trans-phytoene synthase</fullName>
    </submittedName>
</protein>
<dbReference type="GO" id="GO:0016114">
    <property type="term" value="P:terpenoid biosynthetic process"/>
    <property type="evidence" value="ECO:0007669"/>
    <property type="project" value="UniProtKB-ARBA"/>
</dbReference>
<keyword evidence="3" id="KW-1185">Reference proteome</keyword>
<dbReference type="Gene3D" id="1.10.600.10">
    <property type="entry name" value="Farnesyl Diphosphate Synthase"/>
    <property type="match status" value="1"/>
</dbReference>
<evidence type="ECO:0000313" key="2">
    <source>
        <dbReference type="EMBL" id="TWU57380.1"/>
    </source>
</evidence>
<accession>A0A5C6FA24</accession>
<name>A0A5C6FA24_9BACT</name>
<dbReference type="EMBL" id="SJPX01000001">
    <property type="protein sequence ID" value="TWU57380.1"/>
    <property type="molecule type" value="Genomic_DNA"/>
</dbReference>
<dbReference type="Proteomes" id="UP000317977">
    <property type="component" value="Unassembled WGS sequence"/>
</dbReference>
<proteinExistence type="predicted"/>
<dbReference type="SFLD" id="SFLDG01018">
    <property type="entry name" value="Squalene/Phytoene_Synthase_Lik"/>
    <property type="match status" value="1"/>
</dbReference>
<dbReference type="GO" id="GO:0004311">
    <property type="term" value="F:geranylgeranyl diphosphate synthase activity"/>
    <property type="evidence" value="ECO:0007669"/>
    <property type="project" value="InterPro"/>
</dbReference>
<organism evidence="2 3">
    <name type="scientific">Rubripirellula reticaptiva</name>
    <dbReference type="NCBI Taxonomy" id="2528013"/>
    <lineage>
        <taxon>Bacteria</taxon>
        <taxon>Pseudomonadati</taxon>
        <taxon>Planctomycetota</taxon>
        <taxon>Planctomycetia</taxon>
        <taxon>Pirellulales</taxon>
        <taxon>Pirellulaceae</taxon>
        <taxon>Rubripirellula</taxon>
    </lineage>
</organism>
<dbReference type="InterPro" id="IPR008949">
    <property type="entry name" value="Isoprenoid_synthase_dom_sf"/>
</dbReference>
<dbReference type="CDD" id="cd00683">
    <property type="entry name" value="Trans_IPPS_HH"/>
    <property type="match status" value="1"/>
</dbReference>
<gene>
    <name evidence="2" type="primary">crtB_1</name>
    <name evidence="2" type="ORF">Poly59_02870</name>
</gene>
<dbReference type="AlphaFoldDB" id="A0A5C6FA24"/>
<dbReference type="Pfam" id="PF00494">
    <property type="entry name" value="SQS_PSY"/>
    <property type="match status" value="1"/>
</dbReference>
<dbReference type="SUPFAM" id="SSF48576">
    <property type="entry name" value="Terpenoid synthases"/>
    <property type="match status" value="1"/>
</dbReference>